<evidence type="ECO:0000259" key="5">
    <source>
        <dbReference type="Pfam" id="PF08281"/>
    </source>
</evidence>
<proteinExistence type="inferred from homology"/>
<dbReference type="PANTHER" id="PTHR43133:SF46">
    <property type="entry name" value="RNA POLYMERASE SIGMA-70 FACTOR ECF SUBFAMILY"/>
    <property type="match status" value="1"/>
</dbReference>
<dbReference type="PANTHER" id="PTHR43133">
    <property type="entry name" value="RNA POLYMERASE ECF-TYPE SIGMA FACTO"/>
    <property type="match status" value="1"/>
</dbReference>
<keyword evidence="4" id="KW-0804">Transcription</keyword>
<evidence type="ECO:0000313" key="6">
    <source>
        <dbReference type="EMBL" id="MFC3976589.1"/>
    </source>
</evidence>
<dbReference type="InterPro" id="IPR039425">
    <property type="entry name" value="RNA_pol_sigma-70-like"/>
</dbReference>
<organism evidence="6 7">
    <name type="scientific">Belliella kenyensis</name>
    <dbReference type="NCBI Taxonomy" id="1472724"/>
    <lineage>
        <taxon>Bacteria</taxon>
        <taxon>Pseudomonadati</taxon>
        <taxon>Bacteroidota</taxon>
        <taxon>Cytophagia</taxon>
        <taxon>Cytophagales</taxon>
        <taxon>Cyclobacteriaceae</taxon>
        <taxon>Belliella</taxon>
    </lineage>
</organism>
<keyword evidence="2" id="KW-0805">Transcription regulation</keyword>
<reference evidence="7" key="1">
    <citation type="journal article" date="2019" name="Int. J. Syst. Evol. Microbiol.">
        <title>The Global Catalogue of Microorganisms (GCM) 10K type strain sequencing project: providing services to taxonomists for standard genome sequencing and annotation.</title>
        <authorList>
            <consortium name="The Broad Institute Genomics Platform"/>
            <consortium name="The Broad Institute Genome Sequencing Center for Infectious Disease"/>
            <person name="Wu L."/>
            <person name="Ma J."/>
        </authorList>
    </citation>
    <scope>NUCLEOTIDE SEQUENCE [LARGE SCALE GENOMIC DNA]</scope>
    <source>
        <strain evidence="7">CECT 8551</strain>
    </source>
</reference>
<protein>
    <submittedName>
        <fullName evidence="6">RNA polymerase sigma factor</fullName>
    </submittedName>
</protein>
<dbReference type="InterPro" id="IPR013249">
    <property type="entry name" value="RNA_pol_sigma70_r4_t2"/>
</dbReference>
<evidence type="ECO:0000256" key="4">
    <source>
        <dbReference type="ARBA" id="ARBA00023163"/>
    </source>
</evidence>
<dbReference type="SUPFAM" id="SSF88659">
    <property type="entry name" value="Sigma3 and sigma4 domains of RNA polymerase sigma factors"/>
    <property type="match status" value="1"/>
</dbReference>
<dbReference type="Pfam" id="PF08281">
    <property type="entry name" value="Sigma70_r4_2"/>
    <property type="match status" value="1"/>
</dbReference>
<sequence length="184" mass="22297">MTPVDQQFRDSDLWNDFRSGSEAAFITIYTTYFDLLYAYGSKMVNDKDLVKDAIQDLFIELRNSRSRLGETNRIKFYLFKSLKRKIFKEENKHANILETLDDEYYFNFSFSPEQLLINRQIDEEVSKKLNHAIDKLSPRKKEVIYYYFYEQMDFKQIQEMMNLDNVKSVRNLIYKSLDFLRNIY</sequence>
<evidence type="ECO:0000313" key="7">
    <source>
        <dbReference type="Proteomes" id="UP001595766"/>
    </source>
</evidence>
<comment type="caution">
    <text evidence="6">The sequence shown here is derived from an EMBL/GenBank/DDBJ whole genome shotgun (WGS) entry which is preliminary data.</text>
</comment>
<feature type="domain" description="RNA polymerase sigma factor 70 region 4 type 2" evidence="5">
    <location>
        <begin position="128"/>
        <end position="177"/>
    </location>
</feature>
<dbReference type="RefSeq" id="WP_376856780.1">
    <property type="nucleotide sequence ID" value="NZ_JBHSAV010000043.1"/>
</dbReference>
<accession>A0ABV8EJX1</accession>
<dbReference type="InterPro" id="IPR013324">
    <property type="entry name" value="RNA_pol_sigma_r3/r4-like"/>
</dbReference>
<comment type="similarity">
    <text evidence="1">Belongs to the sigma-70 factor family. ECF subfamily.</text>
</comment>
<gene>
    <name evidence="6" type="ORF">ACFOUP_09405</name>
</gene>
<dbReference type="Gene3D" id="1.10.10.10">
    <property type="entry name" value="Winged helix-like DNA-binding domain superfamily/Winged helix DNA-binding domain"/>
    <property type="match status" value="1"/>
</dbReference>
<dbReference type="InterPro" id="IPR014284">
    <property type="entry name" value="RNA_pol_sigma-70_dom"/>
</dbReference>
<dbReference type="InterPro" id="IPR036388">
    <property type="entry name" value="WH-like_DNA-bd_sf"/>
</dbReference>
<dbReference type="SUPFAM" id="SSF88946">
    <property type="entry name" value="Sigma2 domain of RNA polymerase sigma factors"/>
    <property type="match status" value="1"/>
</dbReference>
<dbReference type="NCBIfam" id="TIGR02937">
    <property type="entry name" value="sigma70-ECF"/>
    <property type="match status" value="1"/>
</dbReference>
<evidence type="ECO:0000256" key="2">
    <source>
        <dbReference type="ARBA" id="ARBA00023015"/>
    </source>
</evidence>
<evidence type="ECO:0000256" key="3">
    <source>
        <dbReference type="ARBA" id="ARBA00023082"/>
    </source>
</evidence>
<dbReference type="InterPro" id="IPR013325">
    <property type="entry name" value="RNA_pol_sigma_r2"/>
</dbReference>
<keyword evidence="7" id="KW-1185">Reference proteome</keyword>
<dbReference type="Proteomes" id="UP001595766">
    <property type="component" value="Unassembled WGS sequence"/>
</dbReference>
<dbReference type="EMBL" id="JBHSAV010000043">
    <property type="protein sequence ID" value="MFC3976589.1"/>
    <property type="molecule type" value="Genomic_DNA"/>
</dbReference>
<keyword evidence="3" id="KW-0731">Sigma factor</keyword>
<name>A0ABV8EJX1_9BACT</name>
<evidence type="ECO:0000256" key="1">
    <source>
        <dbReference type="ARBA" id="ARBA00010641"/>
    </source>
</evidence>
<dbReference type="Gene3D" id="1.10.1740.10">
    <property type="match status" value="1"/>
</dbReference>